<protein>
    <submittedName>
        <fullName evidence="8">Motor neuron and pancreas homeobox protein</fullName>
    </submittedName>
</protein>
<evidence type="ECO:0000256" key="2">
    <source>
        <dbReference type="ARBA" id="ARBA00023155"/>
    </source>
</evidence>
<feature type="compositionally biased region" description="Low complexity" evidence="6">
    <location>
        <begin position="97"/>
        <end position="117"/>
    </location>
</feature>
<evidence type="ECO:0000256" key="3">
    <source>
        <dbReference type="ARBA" id="ARBA00023242"/>
    </source>
</evidence>
<dbReference type="PANTHER" id="PTHR24335:SF4">
    <property type="entry name" value="EXTRA-EXTRA"/>
    <property type="match status" value="1"/>
</dbReference>
<sequence>MILSASAPRQLSTTPLHRRILSSEGLPDGNLPAEYSSDSEDRSRNTHDEPFTKQSTSNINATERSAMNEAGVQAPDSQVLISPQMMKYSSLVDSEGFRSSPSSTTSTSSPSRSSFTSVDSMAKSSPDRRESSVLTTTCPDFMKPCKVNDSFPNEQKCSKFSIAALLAPEVEKALHRGRGISPKSNNIGQNNRHHPYSHIGKTHRRNSKLMDEPSSIPVATQFYHQRDHQRLDSMNASPAIDVVSYDNYHHSSGRDSHGSGSNFSSDEDNTPCLITSSQSQPRQPSVASTAGTFCLGIPKPDMEAFQNQEKQGQFSPMSPENPRPRGAFLGNSSEFYHMYNGQASQYPMYNPYQMHPFTMAAMLAVAGVEKQQKFPDQHNSPVIVNPRRISGEKRISPTGEMALPQFSSFQPHGNVPLASHPPSFPQQPVMPFPGVPAHVPFPTHRGLLCTLPNQQAAMEWNGALMRRLIEFPGQIPPGILNKSRRPRTAFTSQQLLELERQFRQNKYLSRPMRFEVATRLCLTETQVKIWFQNRRMKWKRNKKEREESQQGGCDSHNTSTTQ</sequence>
<dbReference type="PROSITE" id="PS00027">
    <property type="entry name" value="HOMEOBOX_1"/>
    <property type="match status" value="1"/>
</dbReference>
<dbReference type="InterPro" id="IPR042768">
    <property type="entry name" value="MNX1/Ceh-12"/>
</dbReference>
<dbReference type="PRINTS" id="PR00024">
    <property type="entry name" value="HOMEOBOX"/>
</dbReference>
<feature type="compositionally biased region" description="Basic and acidic residues" evidence="6">
    <location>
        <begin position="39"/>
        <end position="51"/>
    </location>
</feature>
<feature type="region of interest" description="Disordered" evidence="6">
    <location>
        <begin position="308"/>
        <end position="327"/>
    </location>
</feature>
<dbReference type="EMBL" id="LC081340">
    <property type="protein sequence ID" value="BAU68122.1"/>
    <property type="molecule type" value="mRNA"/>
</dbReference>
<dbReference type="Pfam" id="PF00046">
    <property type="entry name" value="Homeodomain"/>
    <property type="match status" value="1"/>
</dbReference>
<evidence type="ECO:0000313" key="8">
    <source>
        <dbReference type="EMBL" id="BAU68122.1"/>
    </source>
</evidence>
<dbReference type="PROSITE" id="PS50071">
    <property type="entry name" value="HOMEOBOX_2"/>
    <property type="match status" value="1"/>
</dbReference>
<dbReference type="GO" id="GO:0007417">
    <property type="term" value="P:central nervous system development"/>
    <property type="evidence" value="ECO:0007669"/>
    <property type="project" value="TreeGrafter"/>
</dbReference>
<dbReference type="AlphaFoldDB" id="A0A140KFJ5"/>
<dbReference type="InterPro" id="IPR001356">
    <property type="entry name" value="HD"/>
</dbReference>
<dbReference type="SMART" id="SM00389">
    <property type="entry name" value="HOX"/>
    <property type="match status" value="1"/>
</dbReference>
<evidence type="ECO:0000259" key="7">
    <source>
        <dbReference type="PROSITE" id="PS50071"/>
    </source>
</evidence>
<dbReference type="CDD" id="cd00086">
    <property type="entry name" value="homeodomain"/>
    <property type="match status" value="1"/>
</dbReference>
<accession>A0A140KFJ5</accession>
<feature type="DNA-binding region" description="Homeobox" evidence="4">
    <location>
        <begin position="483"/>
        <end position="542"/>
    </location>
</feature>
<dbReference type="GO" id="GO:0005634">
    <property type="term" value="C:nucleus"/>
    <property type="evidence" value="ECO:0007669"/>
    <property type="project" value="UniProtKB-SubCell"/>
</dbReference>
<feature type="compositionally biased region" description="Polar residues" evidence="6">
    <location>
        <begin position="272"/>
        <end position="288"/>
    </location>
</feature>
<dbReference type="InterPro" id="IPR020479">
    <property type="entry name" value="HD_metazoa"/>
</dbReference>
<feature type="region of interest" description="Disordered" evidence="6">
    <location>
        <begin position="92"/>
        <end position="135"/>
    </location>
</feature>
<feature type="region of interest" description="Disordered" evidence="6">
    <location>
        <begin position="540"/>
        <end position="562"/>
    </location>
</feature>
<evidence type="ECO:0000256" key="4">
    <source>
        <dbReference type="PROSITE-ProRule" id="PRU00108"/>
    </source>
</evidence>
<feature type="compositionally biased region" description="Basic and acidic residues" evidence="6">
    <location>
        <begin position="247"/>
        <end position="257"/>
    </location>
</feature>
<dbReference type="GO" id="GO:1990837">
    <property type="term" value="F:sequence-specific double-stranded DNA binding"/>
    <property type="evidence" value="ECO:0007669"/>
    <property type="project" value="TreeGrafter"/>
</dbReference>
<dbReference type="InterPro" id="IPR009057">
    <property type="entry name" value="Homeodomain-like_sf"/>
</dbReference>
<dbReference type="GO" id="GO:0048812">
    <property type="term" value="P:neuron projection morphogenesis"/>
    <property type="evidence" value="ECO:0007669"/>
    <property type="project" value="TreeGrafter"/>
</dbReference>
<feature type="compositionally biased region" description="Polar residues" evidence="6">
    <location>
        <begin position="308"/>
        <end position="318"/>
    </location>
</feature>
<gene>
    <name evidence="8" type="primary">HaroreMnx</name>
</gene>
<dbReference type="InterPro" id="IPR017970">
    <property type="entry name" value="Homeobox_CS"/>
</dbReference>
<feature type="region of interest" description="Disordered" evidence="6">
    <location>
        <begin position="1"/>
        <end position="60"/>
    </location>
</feature>
<comment type="subcellular location">
    <subcellularLocation>
        <location evidence="4 5">Nucleus</location>
    </subcellularLocation>
</comment>
<dbReference type="GO" id="GO:0000981">
    <property type="term" value="F:DNA-binding transcription factor activity, RNA polymerase II-specific"/>
    <property type="evidence" value="ECO:0007669"/>
    <property type="project" value="InterPro"/>
</dbReference>
<keyword evidence="2 4" id="KW-0371">Homeobox</keyword>
<dbReference type="SUPFAM" id="SSF46689">
    <property type="entry name" value="Homeodomain-like"/>
    <property type="match status" value="1"/>
</dbReference>
<dbReference type="Gene3D" id="1.10.10.60">
    <property type="entry name" value="Homeodomain-like"/>
    <property type="match status" value="1"/>
</dbReference>
<feature type="region of interest" description="Disordered" evidence="6">
    <location>
        <begin position="247"/>
        <end position="288"/>
    </location>
</feature>
<evidence type="ECO:0000256" key="6">
    <source>
        <dbReference type="SAM" id="MobiDB-lite"/>
    </source>
</evidence>
<organism evidence="8">
    <name type="scientific">Halocynthia roretzi</name>
    <name type="common">Sea squirt</name>
    <name type="synonym">Cynthia roretzi</name>
    <dbReference type="NCBI Taxonomy" id="7729"/>
    <lineage>
        <taxon>Eukaryota</taxon>
        <taxon>Metazoa</taxon>
        <taxon>Chordata</taxon>
        <taxon>Tunicata</taxon>
        <taxon>Ascidiacea</taxon>
        <taxon>Stolidobranchia</taxon>
        <taxon>Pyuridae</taxon>
        <taxon>Halocynthia</taxon>
    </lineage>
</organism>
<keyword evidence="3 4" id="KW-0539">Nucleus</keyword>
<evidence type="ECO:0000256" key="1">
    <source>
        <dbReference type="ARBA" id="ARBA00023125"/>
    </source>
</evidence>
<feature type="domain" description="Homeobox" evidence="7">
    <location>
        <begin position="481"/>
        <end position="541"/>
    </location>
</feature>
<proteinExistence type="evidence at transcript level"/>
<dbReference type="PANTHER" id="PTHR24335">
    <property type="entry name" value="MOTOR NEURON AND PANCREAS HOMEOBOX PROTEIN"/>
    <property type="match status" value="1"/>
</dbReference>
<reference evidence="8" key="1">
    <citation type="submission" date="2015-09" db="EMBL/GenBank/DDBJ databases">
        <title>Suppression of the Default Cell Fates in Mesenchyme and Notochord Embryonic Inductions in Ascidians.</title>
        <authorList>
            <person name="Nishida H."/>
            <person name="Kodama H."/>
            <person name="Miyata Y."/>
            <person name="Kuwajima M."/>
        </authorList>
    </citation>
    <scope>NUCLEOTIDE SEQUENCE</scope>
    <source>
        <strain evidence="8">TypeC H.roretzi</strain>
    </source>
</reference>
<feature type="compositionally biased region" description="Polar residues" evidence="6">
    <location>
        <begin position="549"/>
        <end position="562"/>
    </location>
</feature>
<name>A0A140KFJ5_HALRO</name>
<evidence type="ECO:0000256" key="5">
    <source>
        <dbReference type="RuleBase" id="RU000682"/>
    </source>
</evidence>
<keyword evidence="1 4" id="KW-0238">DNA-binding</keyword>